<evidence type="ECO:0000313" key="3">
    <source>
        <dbReference type="Proteomes" id="UP000217790"/>
    </source>
</evidence>
<gene>
    <name evidence="2" type="ORF">ARMGADRAFT_279406</name>
</gene>
<accession>A0A2H3EJP4</accession>
<feature type="chain" id="PRO_5013890869" description="F-box domain-containing protein" evidence="1">
    <location>
        <begin position="30"/>
        <end position="419"/>
    </location>
</feature>
<dbReference type="OMA" id="DINIQAM"/>
<dbReference type="EMBL" id="KZ293645">
    <property type="protein sequence ID" value="PBL02959.1"/>
    <property type="molecule type" value="Genomic_DNA"/>
</dbReference>
<reference evidence="3" key="1">
    <citation type="journal article" date="2017" name="Nat. Ecol. Evol.">
        <title>Genome expansion and lineage-specific genetic innovations in the forest pathogenic fungi Armillaria.</title>
        <authorList>
            <person name="Sipos G."/>
            <person name="Prasanna A.N."/>
            <person name="Walter M.C."/>
            <person name="O'Connor E."/>
            <person name="Balint B."/>
            <person name="Krizsan K."/>
            <person name="Kiss B."/>
            <person name="Hess J."/>
            <person name="Varga T."/>
            <person name="Slot J."/>
            <person name="Riley R."/>
            <person name="Boka B."/>
            <person name="Rigling D."/>
            <person name="Barry K."/>
            <person name="Lee J."/>
            <person name="Mihaltcheva S."/>
            <person name="LaButti K."/>
            <person name="Lipzen A."/>
            <person name="Waldron R."/>
            <person name="Moloney N.M."/>
            <person name="Sperisen C."/>
            <person name="Kredics L."/>
            <person name="Vagvoelgyi C."/>
            <person name="Patrignani A."/>
            <person name="Fitzpatrick D."/>
            <person name="Nagy I."/>
            <person name="Doyle S."/>
            <person name="Anderson J.B."/>
            <person name="Grigoriev I.V."/>
            <person name="Gueldener U."/>
            <person name="Muensterkoetter M."/>
            <person name="Nagy L.G."/>
        </authorList>
    </citation>
    <scope>NUCLEOTIDE SEQUENCE [LARGE SCALE GENOMIC DNA]</scope>
    <source>
        <strain evidence="3">Ar21-2</strain>
    </source>
</reference>
<dbReference type="Proteomes" id="UP000217790">
    <property type="component" value="Unassembled WGS sequence"/>
</dbReference>
<name>A0A2H3EJP4_ARMGA</name>
<dbReference type="STRING" id="47427.A0A2H3EJP4"/>
<feature type="signal peptide" evidence="1">
    <location>
        <begin position="1"/>
        <end position="29"/>
    </location>
</feature>
<evidence type="ECO:0000256" key="1">
    <source>
        <dbReference type="SAM" id="SignalP"/>
    </source>
</evidence>
<dbReference type="AlphaFoldDB" id="A0A2H3EJP4"/>
<keyword evidence="3" id="KW-1185">Reference proteome</keyword>
<dbReference type="InParanoid" id="A0A2H3EJP4"/>
<dbReference type="OrthoDB" id="3365698at2759"/>
<protein>
    <recommendedName>
        <fullName evidence="4">F-box domain-containing protein</fullName>
    </recommendedName>
</protein>
<organism evidence="2 3">
    <name type="scientific">Armillaria gallica</name>
    <name type="common">Bulbous honey fungus</name>
    <name type="synonym">Armillaria bulbosa</name>
    <dbReference type="NCBI Taxonomy" id="47427"/>
    <lineage>
        <taxon>Eukaryota</taxon>
        <taxon>Fungi</taxon>
        <taxon>Dikarya</taxon>
        <taxon>Basidiomycota</taxon>
        <taxon>Agaricomycotina</taxon>
        <taxon>Agaricomycetes</taxon>
        <taxon>Agaricomycetidae</taxon>
        <taxon>Agaricales</taxon>
        <taxon>Marasmiineae</taxon>
        <taxon>Physalacriaceae</taxon>
        <taxon>Armillaria</taxon>
    </lineage>
</organism>
<evidence type="ECO:0000313" key="2">
    <source>
        <dbReference type="EMBL" id="PBL02959.1"/>
    </source>
</evidence>
<proteinExistence type="predicted"/>
<sequence>MINHGRWVLSRVCRRWRHVLISLCPSIWASMLIKVTDHDHTPLLTTALSYSANCKLDFSIIDISINMFANTEPFDELVSQSKRWRSADFNGLPWLMEHLLLVRGNVPKLEVCHINPRLFGVPATFDALDPAPRLKHLHLKHLSYKQAVIITARNLVSFSDDRMNDPDGLHHSMYLGILQGSPYLETFDIAHLGPSDVALPVATPRIVHLTLQKLVVWETAFINSLELPALKSPEICRNAYPPLYITPPGMILALRILIQVSRCSLTRLFFSGTVLNNHVLSILELCPGLISLQFQMTDWTADSDLVFQNLTTRMTEKDESQHYPSPVMIPWLEKYEIVVLLSANGKKSMDFVDSAFVQMVETRLVECQVSLTGIVIRSLVDGLSLARFTDEDIEKLDRYSYYSDINIQAMTDGELVRLV</sequence>
<keyword evidence="1" id="KW-0732">Signal</keyword>
<dbReference type="SUPFAM" id="SSF52047">
    <property type="entry name" value="RNI-like"/>
    <property type="match status" value="1"/>
</dbReference>
<evidence type="ECO:0008006" key="4">
    <source>
        <dbReference type="Google" id="ProtNLM"/>
    </source>
</evidence>